<dbReference type="EMBL" id="JACLCP010000001">
    <property type="protein sequence ID" value="MBC2844143.1"/>
    <property type="molecule type" value="Genomic_DNA"/>
</dbReference>
<sequence length="540" mass="61210">MGFICCSLSMAQELPRMLEEKSNEDDKYLPDFSFAGYHNGEVEIPMNVGEVFYASDFGVVANDGLDDSKALKIAIKEALKFDGKVTLQLPPGRIILSDILYLERSNFVLKGAGTGVNGTEIYCPRPLMYMEDPEVLQELREYLIEFDKRQREEENNIDLPFSQYAWSGGFIWTKVPNTRVKPYLQKYEKPYDVLADISSGKRGTFTLKASSIKDLNVGDVVELQLYNKDGEDGEIIYDLYKNQDVKVGSHHWNFPDLPLIKQQVEITAIKANKITISSPLTIDIRPNYKAQIVKWNHLKEVGIEHFRVTFPKSPRVAHHVEKGFNAIYLTRVYNSWVNNVMIDNADSGVITEEIANVTISDVVTKGENFAHYTVMMQGTYNVLARGIKVYNMAEHPLSFNTLATKSVYLDCEVFVDPILDQHSGANHQNLFDNIKVHLTPEENRTYPLFAGGGAGYWKPSHGAYSTFWNIEVMFLEGMDSSKSILLNGMEDGPFARVIGVKGNHKIEVNYGPNAHLDRINQSLETIPSLYKYQLTQRIKN</sequence>
<name>A0A842IQS8_9FLAO</name>
<evidence type="ECO:0000313" key="1">
    <source>
        <dbReference type="EMBL" id="MBC2844143.1"/>
    </source>
</evidence>
<dbReference type="InterPro" id="IPR012334">
    <property type="entry name" value="Pectin_lyas_fold"/>
</dbReference>
<organism evidence="1 2">
    <name type="scientific">Winogradskyella flava</name>
    <dbReference type="NCBI Taxonomy" id="1884876"/>
    <lineage>
        <taxon>Bacteria</taxon>
        <taxon>Pseudomonadati</taxon>
        <taxon>Bacteroidota</taxon>
        <taxon>Flavobacteriia</taxon>
        <taxon>Flavobacteriales</taxon>
        <taxon>Flavobacteriaceae</taxon>
        <taxon>Winogradskyella</taxon>
    </lineage>
</organism>
<dbReference type="Gene3D" id="2.160.20.10">
    <property type="entry name" value="Single-stranded right-handed beta-helix, Pectin lyase-like"/>
    <property type="match status" value="1"/>
</dbReference>
<evidence type="ECO:0000313" key="2">
    <source>
        <dbReference type="Proteomes" id="UP000533900"/>
    </source>
</evidence>
<accession>A0A842IQS8</accession>
<dbReference type="Proteomes" id="UP000533900">
    <property type="component" value="Unassembled WGS sequence"/>
</dbReference>
<proteinExistence type="predicted"/>
<dbReference type="SUPFAM" id="SSF51126">
    <property type="entry name" value="Pectin lyase-like"/>
    <property type="match status" value="1"/>
</dbReference>
<comment type="caution">
    <text evidence="1">The sequence shown here is derived from an EMBL/GenBank/DDBJ whole genome shotgun (WGS) entry which is preliminary data.</text>
</comment>
<reference evidence="1" key="1">
    <citation type="submission" date="2020-08" db="EMBL/GenBank/DDBJ databases">
        <title>Winogradskyella ouciana sp. nov., isolated from the hadal seawater of the Mariana Trench.</title>
        <authorList>
            <person name="He X."/>
        </authorList>
    </citation>
    <scope>NUCLEOTIDE SEQUENCE [LARGE SCALE GENOMIC DNA]</scope>
    <source>
        <strain evidence="1">KCTC 52348</strain>
    </source>
</reference>
<evidence type="ECO:0008006" key="3">
    <source>
        <dbReference type="Google" id="ProtNLM"/>
    </source>
</evidence>
<dbReference type="AlphaFoldDB" id="A0A842IQS8"/>
<keyword evidence="2" id="KW-1185">Reference proteome</keyword>
<gene>
    <name evidence="1" type="ORF">H7F21_03490</name>
</gene>
<protein>
    <recommendedName>
        <fullName evidence="3">Pectate lyase superfamily protein domain-containing protein</fullName>
    </recommendedName>
</protein>
<dbReference type="InterPro" id="IPR011050">
    <property type="entry name" value="Pectin_lyase_fold/virulence"/>
</dbReference>